<keyword evidence="4" id="KW-1185">Reference proteome</keyword>
<dbReference type="GO" id="GO:0017128">
    <property type="term" value="F:phospholipid scramblase activity"/>
    <property type="evidence" value="ECO:0007669"/>
    <property type="project" value="InterPro"/>
</dbReference>
<dbReference type="PANTHER" id="PTHR23248:SF25">
    <property type="entry name" value="PHOSPHOLIPID SCRAMBLASE FAMILY MEMBER 5"/>
    <property type="match status" value="1"/>
</dbReference>
<dbReference type="STRING" id="333673.A0A3M0K4Y3"/>
<dbReference type="PANTHER" id="PTHR23248">
    <property type="entry name" value="PHOSPHOLIPID SCRAMBLASE-RELATED"/>
    <property type="match status" value="1"/>
</dbReference>
<organism evidence="3 4">
    <name type="scientific">Hirundo rustica rustica</name>
    <dbReference type="NCBI Taxonomy" id="333673"/>
    <lineage>
        <taxon>Eukaryota</taxon>
        <taxon>Metazoa</taxon>
        <taxon>Chordata</taxon>
        <taxon>Craniata</taxon>
        <taxon>Vertebrata</taxon>
        <taxon>Euteleostomi</taxon>
        <taxon>Archelosauria</taxon>
        <taxon>Archosauria</taxon>
        <taxon>Dinosauria</taxon>
        <taxon>Saurischia</taxon>
        <taxon>Theropoda</taxon>
        <taxon>Coelurosauria</taxon>
        <taxon>Aves</taxon>
        <taxon>Neognathae</taxon>
        <taxon>Neoaves</taxon>
        <taxon>Telluraves</taxon>
        <taxon>Australaves</taxon>
        <taxon>Passeriformes</taxon>
        <taxon>Sylvioidea</taxon>
        <taxon>Hirundinidae</taxon>
        <taxon>Hirundo</taxon>
    </lineage>
</organism>
<dbReference type="Pfam" id="PF03803">
    <property type="entry name" value="Scramblase"/>
    <property type="match status" value="1"/>
</dbReference>
<comment type="cofactor">
    <cofactor evidence="2">
        <name>Ca(2+)</name>
        <dbReference type="ChEBI" id="CHEBI:29108"/>
    </cofactor>
</comment>
<accession>A0A3M0K4Y3</accession>
<comment type="similarity">
    <text evidence="1 2">Belongs to the phospholipid scramblase family.</text>
</comment>
<dbReference type="OrthoDB" id="444338at2759"/>
<reference evidence="3 4" key="1">
    <citation type="submission" date="2018-07" db="EMBL/GenBank/DDBJ databases">
        <title>A high quality draft genome assembly of the barn swallow (H. rustica rustica).</title>
        <authorList>
            <person name="Formenti G."/>
            <person name="Chiara M."/>
            <person name="Poveda L."/>
            <person name="Francoijs K.-J."/>
            <person name="Bonisoli-Alquati A."/>
            <person name="Canova L."/>
            <person name="Gianfranceschi L."/>
            <person name="Horner D.S."/>
            <person name="Saino N."/>
        </authorList>
    </citation>
    <scope>NUCLEOTIDE SEQUENCE [LARGE SCALE GENOMIC DNA]</scope>
    <source>
        <strain evidence="3">Chelidonia</strain>
        <tissue evidence="3">Blood</tissue>
    </source>
</reference>
<evidence type="ECO:0000256" key="1">
    <source>
        <dbReference type="ARBA" id="ARBA00005350"/>
    </source>
</evidence>
<sequence length="302" mass="34047">MKQDASQTKVQERKFGMQTVLMTPLSSREAQALPGGAQNLRDKPTQSLRITSLVLLMFLRDYLPGSSDVPQENTPVEPSLWKQTSHTHNLPPGLEYLNQLDQIIIHQRVELLEAILGTETSSKYEIKNPLGQRVYFAVEENGCFDRKLCSPIRAFTIRIADTAGREVIRVVRPLRCNSCWFPCFLQELEVQSPPGTIAGYVVQNWDPFLPKFTIQNESKEDVLKIIGPCATCGCFEDVDFEVKALNEMTTIGKISKYWSGFVNNVFTNTANFGIQVPVDLDVRIKAVMIGACFLIKSLELWT</sequence>
<keyword evidence="2" id="KW-0564">Palmitate</keyword>
<proteinExistence type="inferred from homology"/>
<comment type="caution">
    <text evidence="3">The sequence shown here is derived from an EMBL/GenBank/DDBJ whole genome shotgun (WGS) entry which is preliminary data.</text>
</comment>
<name>A0A3M0K4Y3_HIRRU</name>
<comment type="function">
    <text evidence="2">May mediate accelerated ATP-independent bidirectional transbilayer migration of phospholipids upon binding calcium ions that results in a loss of phospholipid asymmetry in the plasma membrane.</text>
</comment>
<dbReference type="GO" id="GO:0005886">
    <property type="term" value="C:plasma membrane"/>
    <property type="evidence" value="ECO:0007669"/>
    <property type="project" value="TreeGrafter"/>
</dbReference>
<evidence type="ECO:0000256" key="2">
    <source>
        <dbReference type="RuleBase" id="RU363116"/>
    </source>
</evidence>
<dbReference type="Proteomes" id="UP000269221">
    <property type="component" value="Unassembled WGS sequence"/>
</dbReference>
<keyword evidence="2" id="KW-0449">Lipoprotein</keyword>
<protein>
    <recommendedName>
        <fullName evidence="2">Phospholipid scramblase</fullName>
    </recommendedName>
</protein>
<evidence type="ECO:0000313" key="4">
    <source>
        <dbReference type="Proteomes" id="UP000269221"/>
    </source>
</evidence>
<keyword evidence="2" id="KW-0106">Calcium</keyword>
<evidence type="ECO:0000313" key="3">
    <source>
        <dbReference type="EMBL" id="RMC02127.1"/>
    </source>
</evidence>
<dbReference type="AlphaFoldDB" id="A0A3M0K4Y3"/>
<dbReference type="InterPro" id="IPR005552">
    <property type="entry name" value="Scramblase"/>
</dbReference>
<gene>
    <name evidence="3" type="ORF">DUI87_21291</name>
</gene>
<dbReference type="EMBL" id="QRBI01000134">
    <property type="protein sequence ID" value="RMC02127.1"/>
    <property type="molecule type" value="Genomic_DNA"/>
</dbReference>